<organism evidence="2 3">
    <name type="scientific">Steinernema carpocapsae</name>
    <name type="common">Entomopathogenic nematode</name>
    <dbReference type="NCBI Taxonomy" id="34508"/>
    <lineage>
        <taxon>Eukaryota</taxon>
        <taxon>Metazoa</taxon>
        <taxon>Ecdysozoa</taxon>
        <taxon>Nematoda</taxon>
        <taxon>Chromadorea</taxon>
        <taxon>Rhabditida</taxon>
        <taxon>Tylenchina</taxon>
        <taxon>Panagrolaimomorpha</taxon>
        <taxon>Strongyloidoidea</taxon>
        <taxon>Steinernematidae</taxon>
        <taxon>Steinernema</taxon>
    </lineage>
</organism>
<reference evidence="2 3" key="2">
    <citation type="journal article" date="2019" name="G3 (Bethesda)">
        <title>Hybrid Assembly of the Genome of the Entomopathogenic Nematode Steinernema carpocapsae Identifies the X-Chromosome.</title>
        <authorList>
            <person name="Serra L."/>
            <person name="Macchietto M."/>
            <person name="Macias-Munoz A."/>
            <person name="McGill C.J."/>
            <person name="Rodriguez I.M."/>
            <person name="Rodriguez B."/>
            <person name="Murad R."/>
            <person name="Mortazavi A."/>
        </authorList>
    </citation>
    <scope>NUCLEOTIDE SEQUENCE [LARGE SCALE GENOMIC DNA]</scope>
    <source>
        <strain evidence="2 3">ALL</strain>
    </source>
</reference>
<protein>
    <submittedName>
        <fullName evidence="2">Uncharacterized protein</fullName>
    </submittedName>
</protein>
<name>A0A4U5NDN5_STECR</name>
<dbReference type="Proteomes" id="UP000298663">
    <property type="component" value="Unassembled WGS sequence"/>
</dbReference>
<proteinExistence type="predicted"/>
<sequence length="72" mass="8273">MLRVLAERQAELREGLRKEHSLYGPPEALIVNGQMPLVAQKRTFRFVGSRGKKSDANMKRFSYLPSRGRRSV</sequence>
<dbReference type="EMBL" id="AZBU02000004">
    <property type="protein sequence ID" value="TKR81069.1"/>
    <property type="molecule type" value="Genomic_DNA"/>
</dbReference>
<evidence type="ECO:0000313" key="3">
    <source>
        <dbReference type="Proteomes" id="UP000298663"/>
    </source>
</evidence>
<keyword evidence="3" id="KW-1185">Reference proteome</keyword>
<accession>A0A4U5NDN5</accession>
<evidence type="ECO:0000256" key="1">
    <source>
        <dbReference type="SAM" id="MobiDB-lite"/>
    </source>
</evidence>
<evidence type="ECO:0000313" key="2">
    <source>
        <dbReference type="EMBL" id="TKR81069.1"/>
    </source>
</evidence>
<gene>
    <name evidence="2" type="ORF">L596_015007</name>
</gene>
<comment type="caution">
    <text evidence="2">The sequence shown here is derived from an EMBL/GenBank/DDBJ whole genome shotgun (WGS) entry which is preliminary data.</text>
</comment>
<feature type="region of interest" description="Disordered" evidence="1">
    <location>
        <begin position="49"/>
        <end position="72"/>
    </location>
</feature>
<dbReference type="AlphaFoldDB" id="A0A4U5NDN5"/>
<reference evidence="2 3" key="1">
    <citation type="journal article" date="2015" name="Genome Biol.">
        <title>Comparative genomics of Steinernema reveals deeply conserved gene regulatory networks.</title>
        <authorList>
            <person name="Dillman A.R."/>
            <person name="Macchietto M."/>
            <person name="Porter C.F."/>
            <person name="Rogers A."/>
            <person name="Williams B."/>
            <person name="Antoshechkin I."/>
            <person name="Lee M.M."/>
            <person name="Goodwin Z."/>
            <person name="Lu X."/>
            <person name="Lewis E.E."/>
            <person name="Goodrich-Blair H."/>
            <person name="Stock S.P."/>
            <person name="Adams B.J."/>
            <person name="Sternberg P.W."/>
            <person name="Mortazavi A."/>
        </authorList>
    </citation>
    <scope>NUCLEOTIDE SEQUENCE [LARGE SCALE GENOMIC DNA]</scope>
    <source>
        <strain evidence="2 3">ALL</strain>
    </source>
</reference>